<accession>A0ACA9PTC7</accession>
<proteinExistence type="predicted"/>
<evidence type="ECO:0000313" key="1">
    <source>
        <dbReference type="EMBL" id="CAG8722598.1"/>
    </source>
</evidence>
<gene>
    <name evidence="1" type="ORF">SCALOS_LOCUS11315</name>
</gene>
<comment type="caution">
    <text evidence="1">The sequence shown here is derived from an EMBL/GenBank/DDBJ whole genome shotgun (WGS) entry which is preliminary data.</text>
</comment>
<evidence type="ECO:0000313" key="2">
    <source>
        <dbReference type="Proteomes" id="UP000789860"/>
    </source>
</evidence>
<keyword evidence="2" id="KW-1185">Reference proteome</keyword>
<feature type="non-terminal residue" evidence="1">
    <location>
        <position position="1"/>
    </location>
</feature>
<organism evidence="1 2">
    <name type="scientific">Scutellospora calospora</name>
    <dbReference type="NCBI Taxonomy" id="85575"/>
    <lineage>
        <taxon>Eukaryota</taxon>
        <taxon>Fungi</taxon>
        <taxon>Fungi incertae sedis</taxon>
        <taxon>Mucoromycota</taxon>
        <taxon>Glomeromycotina</taxon>
        <taxon>Glomeromycetes</taxon>
        <taxon>Diversisporales</taxon>
        <taxon>Gigasporaceae</taxon>
        <taxon>Scutellospora</taxon>
    </lineage>
</organism>
<dbReference type="Proteomes" id="UP000789860">
    <property type="component" value="Unassembled WGS sequence"/>
</dbReference>
<reference evidence="1" key="1">
    <citation type="submission" date="2021-06" db="EMBL/GenBank/DDBJ databases">
        <authorList>
            <person name="Kallberg Y."/>
            <person name="Tangrot J."/>
            <person name="Rosling A."/>
        </authorList>
    </citation>
    <scope>NUCLEOTIDE SEQUENCE</scope>
    <source>
        <strain evidence="1">AU212A</strain>
    </source>
</reference>
<sequence length="48" mass="5661">NVRYFNWRLTAEEAKKDFYVALVHMSTGKFLSTKGVKYDLGPNNKQYM</sequence>
<name>A0ACA9PTC7_9GLOM</name>
<dbReference type="EMBL" id="CAJVPM010048237">
    <property type="protein sequence ID" value="CAG8722598.1"/>
    <property type="molecule type" value="Genomic_DNA"/>
</dbReference>
<protein>
    <submittedName>
        <fullName evidence="1">6749_t:CDS:1</fullName>
    </submittedName>
</protein>
<feature type="non-terminal residue" evidence="1">
    <location>
        <position position="48"/>
    </location>
</feature>